<evidence type="ECO:0000313" key="2">
    <source>
        <dbReference type="Proteomes" id="UP001501237"/>
    </source>
</evidence>
<dbReference type="InterPro" id="IPR008257">
    <property type="entry name" value="Pept_M19"/>
</dbReference>
<dbReference type="PANTHER" id="PTHR10443:SF12">
    <property type="entry name" value="DIPEPTIDASE"/>
    <property type="match status" value="1"/>
</dbReference>
<name>A0ABP6QNN8_9ACTN</name>
<keyword evidence="2" id="KW-1185">Reference proteome</keyword>
<sequence>MLIVNALGGLDNPNAGLDSASALLQNSDEMIVDARAIADAHASGLSAVNVTLGYVMGDEPPYEHTLHELDVWDSIIEAHPDDLLKVLTADDIRRAHAEKRVGVIYGFQNAVQVGTDPSRIAEFAGRGVRIVQLTYNQANHLGDGSMAPENRGLTAFGREVVEAINEQRLMVDLSHSGEATCLEAARISTRPVSINHTGCRAVTDLPRNKTDEELRLVADRGGFVGIYFMPYLNLSGHATAEDVVEHILHAVDVCGEDAVGIGTDGSITGIDDMDAYRATLAEHTAARFAAGVAATGERSDTLPFVLDLCGPGQFRKLIRLLEERGCTSTRIEKILGLNFLAYADRIWS</sequence>
<gene>
    <name evidence="1" type="ORF">GCM10010468_73310</name>
</gene>
<dbReference type="Pfam" id="PF01244">
    <property type="entry name" value="Peptidase_M19"/>
    <property type="match status" value="1"/>
</dbReference>
<accession>A0ABP6QNN8</accession>
<dbReference type="RefSeq" id="WP_344837991.1">
    <property type="nucleotide sequence ID" value="NZ_BAAAUV010000034.1"/>
</dbReference>
<dbReference type="EMBL" id="BAAAUV010000034">
    <property type="protein sequence ID" value="GAA3238015.1"/>
    <property type="molecule type" value="Genomic_DNA"/>
</dbReference>
<dbReference type="PROSITE" id="PS51365">
    <property type="entry name" value="RENAL_DIPEPTIDASE_2"/>
    <property type="match status" value="1"/>
</dbReference>
<dbReference type="Gene3D" id="3.20.20.140">
    <property type="entry name" value="Metal-dependent hydrolases"/>
    <property type="match status" value="1"/>
</dbReference>
<protein>
    <submittedName>
        <fullName evidence="1">Membrane dipeptidase</fullName>
    </submittedName>
</protein>
<reference evidence="2" key="1">
    <citation type="journal article" date="2019" name="Int. J. Syst. Evol. Microbiol.">
        <title>The Global Catalogue of Microorganisms (GCM) 10K type strain sequencing project: providing services to taxonomists for standard genome sequencing and annotation.</title>
        <authorList>
            <consortium name="The Broad Institute Genomics Platform"/>
            <consortium name="The Broad Institute Genome Sequencing Center for Infectious Disease"/>
            <person name="Wu L."/>
            <person name="Ma J."/>
        </authorList>
    </citation>
    <scope>NUCLEOTIDE SEQUENCE [LARGE SCALE GENOMIC DNA]</scope>
    <source>
        <strain evidence="2">JCM 9377</strain>
    </source>
</reference>
<evidence type="ECO:0000313" key="1">
    <source>
        <dbReference type="EMBL" id="GAA3238015.1"/>
    </source>
</evidence>
<organism evidence="1 2">
    <name type="scientific">Actinocorallia longicatena</name>
    <dbReference type="NCBI Taxonomy" id="111803"/>
    <lineage>
        <taxon>Bacteria</taxon>
        <taxon>Bacillati</taxon>
        <taxon>Actinomycetota</taxon>
        <taxon>Actinomycetes</taxon>
        <taxon>Streptosporangiales</taxon>
        <taxon>Thermomonosporaceae</taxon>
        <taxon>Actinocorallia</taxon>
    </lineage>
</organism>
<dbReference type="InterPro" id="IPR032466">
    <property type="entry name" value="Metal_Hydrolase"/>
</dbReference>
<proteinExistence type="predicted"/>
<comment type="caution">
    <text evidence="1">The sequence shown here is derived from an EMBL/GenBank/DDBJ whole genome shotgun (WGS) entry which is preliminary data.</text>
</comment>
<dbReference type="Proteomes" id="UP001501237">
    <property type="component" value="Unassembled WGS sequence"/>
</dbReference>
<dbReference type="SUPFAM" id="SSF51556">
    <property type="entry name" value="Metallo-dependent hydrolases"/>
    <property type="match status" value="1"/>
</dbReference>
<dbReference type="PANTHER" id="PTHR10443">
    <property type="entry name" value="MICROSOMAL DIPEPTIDASE"/>
    <property type="match status" value="1"/>
</dbReference>